<evidence type="ECO:0000313" key="5">
    <source>
        <dbReference type="Proteomes" id="UP000291000"/>
    </source>
</evidence>
<dbReference type="GO" id="GO:0048786">
    <property type="term" value="C:presynaptic active zone"/>
    <property type="evidence" value="ECO:0007669"/>
    <property type="project" value="TreeGrafter"/>
</dbReference>
<dbReference type="STRING" id="9925.ENSCHIP00000015095"/>
<keyword evidence="1" id="KW-0677">Repeat</keyword>
<evidence type="ECO:0000259" key="3">
    <source>
        <dbReference type="Pfam" id="PF25526"/>
    </source>
</evidence>
<dbReference type="PANTHER" id="PTHR12587">
    <property type="entry name" value="LAR INTERACTING PROTEIN LIP -RELATED PROTEIN"/>
    <property type="match status" value="1"/>
</dbReference>
<evidence type="ECO:0000256" key="1">
    <source>
        <dbReference type="ARBA" id="ARBA00022737"/>
    </source>
</evidence>
<organism evidence="4 5">
    <name type="scientific">Capra hircus</name>
    <name type="common">Goat</name>
    <dbReference type="NCBI Taxonomy" id="9925"/>
    <lineage>
        <taxon>Eukaryota</taxon>
        <taxon>Metazoa</taxon>
        <taxon>Chordata</taxon>
        <taxon>Craniata</taxon>
        <taxon>Vertebrata</taxon>
        <taxon>Euteleostomi</taxon>
        <taxon>Mammalia</taxon>
        <taxon>Eutheria</taxon>
        <taxon>Laurasiatheria</taxon>
        <taxon>Artiodactyla</taxon>
        <taxon>Ruminantia</taxon>
        <taxon>Pecora</taxon>
        <taxon>Bovidae</taxon>
        <taxon>Caprinae</taxon>
        <taxon>Capra</taxon>
    </lineage>
</organism>
<dbReference type="Ensembl" id="ENSCHIT00000022897.1">
    <property type="protein sequence ID" value="ENSCHIP00000015095.1"/>
    <property type="gene ID" value="ENSCHIG00000015870.1"/>
</dbReference>
<sequence length="220" mass="25487">MCRKQLLAREEEMAVLTAERDHTRLLLEHLECLVSQYIPSLQMTAGKWQAQSPADMTRELEVLKALKSLFEHHKALDKKAMALKEDMENRITPLEKRYLAAQHEAISVHNLNDKLENEIANKDSMHRQARQREEMNEEHNEHSSDTVDKLLSVSDERLQLHLKERTAALEDKVSELHCPFTRGACGLAWLGLVCVWGKPPGQELENSRRGRQTECLYWLE</sequence>
<name>A0A452ESL9_CAPHI</name>
<dbReference type="InterPro" id="IPR029515">
    <property type="entry name" value="Liprin"/>
</dbReference>
<protein>
    <recommendedName>
        <fullName evidence="3">Liprin-alpha CC2 domain-containing protein</fullName>
    </recommendedName>
</protein>
<evidence type="ECO:0000313" key="4">
    <source>
        <dbReference type="Ensembl" id="ENSCHIP00000015095.1"/>
    </source>
</evidence>
<keyword evidence="5" id="KW-1185">Reference proteome</keyword>
<reference evidence="4" key="3">
    <citation type="submission" date="2025-09" db="UniProtKB">
        <authorList>
            <consortium name="Ensembl"/>
        </authorList>
    </citation>
    <scope>IDENTIFICATION</scope>
</reference>
<reference evidence="4 5" key="1">
    <citation type="submission" date="2016-04" db="EMBL/GenBank/DDBJ databases">
        <title>Polished mammalian reference genomes with single-molecule sequencing and chromosome conformation capture applied to the Capra hircus genome.</title>
        <authorList>
            <person name="Bickhart D.M."/>
            <person name="Koren S."/>
            <person name="Rosen B."/>
            <person name="Hastie A."/>
            <person name="Liachko I."/>
            <person name="Sullivan S.T."/>
            <person name="Burton J."/>
            <person name="Sayre B.L."/>
            <person name="Huson H.J."/>
            <person name="Lee J."/>
            <person name="Lam E."/>
            <person name="Kelley C.M."/>
            <person name="Hutchison J.L."/>
            <person name="Zhou Y."/>
            <person name="Sun J."/>
            <person name="Crisa A."/>
            <person name="Schwartz J.C."/>
            <person name="Hammond J.A."/>
            <person name="Schroeder S.G."/>
            <person name="Liu G.E."/>
            <person name="Dunham M."/>
            <person name="Shendure J."/>
            <person name="Sonstegard T.S."/>
            <person name="Phillippy A.M."/>
            <person name="Van Tassell C.P."/>
            <person name="Smith T.P."/>
        </authorList>
    </citation>
    <scope>NUCLEOTIDE SEQUENCE [LARGE SCALE GENOMIC DNA]</scope>
</reference>
<dbReference type="GO" id="GO:0050808">
    <property type="term" value="P:synapse organization"/>
    <property type="evidence" value="ECO:0007669"/>
    <property type="project" value="TreeGrafter"/>
</dbReference>
<dbReference type="InterPro" id="IPR057892">
    <property type="entry name" value="LIP-1_CC2"/>
</dbReference>
<proteinExistence type="predicted"/>
<dbReference type="GeneTree" id="ENSGT01050000244900"/>
<dbReference type="Pfam" id="PF25526">
    <property type="entry name" value="LIP-1"/>
    <property type="match status" value="1"/>
</dbReference>
<feature type="domain" description="Liprin-alpha CC2" evidence="3">
    <location>
        <begin position="78"/>
        <end position="129"/>
    </location>
</feature>
<dbReference type="Proteomes" id="UP000291000">
    <property type="component" value="Chromosome 8"/>
</dbReference>
<dbReference type="PANTHER" id="PTHR12587:SF20">
    <property type="entry name" value="LIPRIN-ALPHA, ISOFORM E"/>
    <property type="match status" value="1"/>
</dbReference>
<evidence type="ECO:0000256" key="2">
    <source>
        <dbReference type="SAM" id="MobiDB-lite"/>
    </source>
</evidence>
<dbReference type="EMBL" id="LWLT01000007">
    <property type="status" value="NOT_ANNOTATED_CDS"/>
    <property type="molecule type" value="Genomic_DNA"/>
</dbReference>
<feature type="region of interest" description="Disordered" evidence="2">
    <location>
        <begin position="124"/>
        <end position="146"/>
    </location>
</feature>
<dbReference type="AlphaFoldDB" id="A0A452ESL9"/>
<reference evidence="4" key="2">
    <citation type="submission" date="2025-08" db="UniProtKB">
        <authorList>
            <consortium name="Ensembl"/>
        </authorList>
    </citation>
    <scope>IDENTIFICATION</scope>
</reference>
<accession>A0A452ESL9</accession>